<evidence type="ECO:0000256" key="9">
    <source>
        <dbReference type="SAM" id="Phobius"/>
    </source>
</evidence>
<dbReference type="PANTHER" id="PTHR30071:SF1">
    <property type="entry name" value="CYTOCHROME B_B6 PROTEIN-RELATED"/>
    <property type="match status" value="1"/>
</dbReference>
<organism evidence="11">
    <name type="scientific">Roseihalotalea indica</name>
    <dbReference type="NCBI Taxonomy" id="2867963"/>
    <lineage>
        <taxon>Bacteria</taxon>
        <taxon>Pseudomonadati</taxon>
        <taxon>Bacteroidota</taxon>
        <taxon>Cytophagia</taxon>
        <taxon>Cytophagales</taxon>
        <taxon>Catalimonadaceae</taxon>
        <taxon>Roseihalotalea</taxon>
    </lineage>
</organism>
<dbReference type="AlphaFoldDB" id="A0AA49JI35"/>
<evidence type="ECO:0000313" key="11">
    <source>
        <dbReference type="EMBL" id="WKN39490.1"/>
    </source>
</evidence>
<evidence type="ECO:0000256" key="5">
    <source>
        <dbReference type="ARBA" id="ARBA00022692"/>
    </source>
</evidence>
<evidence type="ECO:0000259" key="10">
    <source>
        <dbReference type="Pfam" id="PF01578"/>
    </source>
</evidence>
<feature type="domain" description="Cytochrome c assembly protein" evidence="10">
    <location>
        <begin position="9"/>
        <end position="157"/>
    </location>
</feature>
<keyword evidence="6" id="KW-0201">Cytochrome c-type biogenesis</keyword>
<dbReference type="InterPro" id="IPR045062">
    <property type="entry name" value="Cyt_c_biogenesis_CcsA/CcmC"/>
</dbReference>
<feature type="transmembrane region" description="Helical" evidence="9">
    <location>
        <begin position="142"/>
        <end position="159"/>
    </location>
</feature>
<reference evidence="11" key="2">
    <citation type="journal article" date="2024" name="Antonie Van Leeuwenhoek">
        <title>Roseihalotalea indica gen. nov., sp. nov., a halophilic Bacteroidetes from mesopelagic Southwest Indian Ocean with higher carbohydrate metabolic potential.</title>
        <authorList>
            <person name="Chen B."/>
            <person name="Zhang M."/>
            <person name="Lin D."/>
            <person name="Ye J."/>
            <person name="Tang K."/>
        </authorList>
    </citation>
    <scope>NUCLEOTIDE SEQUENCE</scope>
    <source>
        <strain evidence="11">TK19036</strain>
    </source>
</reference>
<evidence type="ECO:0000256" key="6">
    <source>
        <dbReference type="ARBA" id="ARBA00022748"/>
    </source>
</evidence>
<evidence type="ECO:0000256" key="4">
    <source>
        <dbReference type="ARBA" id="ARBA00016463"/>
    </source>
</evidence>
<evidence type="ECO:0000256" key="2">
    <source>
        <dbReference type="ARBA" id="ARBA00004141"/>
    </source>
</evidence>
<dbReference type="GO" id="GO:0015232">
    <property type="term" value="F:heme transmembrane transporter activity"/>
    <property type="evidence" value="ECO:0007669"/>
    <property type="project" value="InterPro"/>
</dbReference>
<keyword evidence="5 9" id="KW-0812">Transmembrane</keyword>
<proteinExistence type="inferred from homology"/>
<gene>
    <name evidence="11" type="primary">ccsA</name>
    <name evidence="11" type="ORF">K4G66_12385</name>
</gene>
<dbReference type="Pfam" id="PF01578">
    <property type="entry name" value="Cytochrom_C_asm"/>
    <property type="match status" value="1"/>
</dbReference>
<evidence type="ECO:0000256" key="1">
    <source>
        <dbReference type="ARBA" id="ARBA00002442"/>
    </source>
</evidence>
<evidence type="ECO:0000256" key="7">
    <source>
        <dbReference type="ARBA" id="ARBA00022989"/>
    </source>
</evidence>
<comment type="similarity">
    <text evidence="3">Belongs to the CcmC/CycZ/HelC family.</text>
</comment>
<feature type="transmembrane region" description="Helical" evidence="9">
    <location>
        <begin position="111"/>
        <end position="130"/>
    </location>
</feature>
<dbReference type="GO" id="GO:0020037">
    <property type="term" value="F:heme binding"/>
    <property type="evidence" value="ECO:0007669"/>
    <property type="project" value="InterPro"/>
</dbReference>
<accession>A0AA49JI35</accession>
<dbReference type="GO" id="GO:0005886">
    <property type="term" value="C:plasma membrane"/>
    <property type="evidence" value="ECO:0007669"/>
    <property type="project" value="TreeGrafter"/>
</dbReference>
<feature type="transmembrane region" description="Helical" evidence="9">
    <location>
        <begin position="188"/>
        <end position="206"/>
    </location>
</feature>
<dbReference type="InterPro" id="IPR003557">
    <property type="entry name" value="Cyt_c_biogenesis_CcmC"/>
</dbReference>
<protein>
    <recommendedName>
        <fullName evidence="4">Heme exporter protein C</fullName>
    </recommendedName>
</protein>
<dbReference type="EMBL" id="CP120682">
    <property type="protein sequence ID" value="WKN39490.1"/>
    <property type="molecule type" value="Genomic_DNA"/>
</dbReference>
<comment type="subcellular location">
    <subcellularLocation>
        <location evidence="2">Membrane</location>
        <topology evidence="2">Multi-pass membrane protein</topology>
    </subcellularLocation>
</comment>
<keyword evidence="7 9" id="KW-1133">Transmembrane helix</keyword>
<dbReference type="PANTHER" id="PTHR30071">
    <property type="entry name" value="HEME EXPORTER PROTEIN C"/>
    <property type="match status" value="1"/>
</dbReference>
<sequence length="246" mass="27887">MRKRWWKILAVLLIGYTLTAGLLADVPRLPILNETIRVLHFHVPMWFGMLILLTTSVVYSVKYLRNPTAKNDLFAVEFANAGILFGILGLATGSLWARFAWGAFWTSDPKLNNAAIAMLIYFAYLILRGSFDDEQRRGRVSAIYNIFAFATLVPLLFILPRMTDSLHPGNGGNPGFNTYDIDSNLRMVFYPAIVGWTLIGVWLASLRIRMKLVKQKIDERFEENLLRTRNRAMADDSQSHSVTGSV</sequence>
<reference evidence="11" key="1">
    <citation type="journal article" date="2023" name="Comput. Struct. Biotechnol. J.">
        <title>Discovery of a novel marine Bacteroidetes with a rich repertoire of carbohydrate-active enzymes.</title>
        <authorList>
            <person name="Chen B."/>
            <person name="Liu G."/>
            <person name="Chen Q."/>
            <person name="Wang H."/>
            <person name="Liu L."/>
            <person name="Tang K."/>
        </authorList>
    </citation>
    <scope>NUCLEOTIDE SEQUENCE</scope>
    <source>
        <strain evidence="11">TK19036</strain>
    </source>
</reference>
<dbReference type="GO" id="GO:0017004">
    <property type="term" value="P:cytochrome complex assembly"/>
    <property type="evidence" value="ECO:0007669"/>
    <property type="project" value="UniProtKB-KW"/>
</dbReference>
<dbReference type="InterPro" id="IPR002541">
    <property type="entry name" value="Cyt_c_assembly"/>
</dbReference>
<dbReference type="PRINTS" id="PR01386">
    <property type="entry name" value="CCMCBIOGNSIS"/>
</dbReference>
<comment type="function">
    <text evidence="1">Required for the export of heme to the periplasm for the biogenesis of c-type cytochromes.</text>
</comment>
<evidence type="ECO:0000256" key="8">
    <source>
        <dbReference type="ARBA" id="ARBA00023136"/>
    </source>
</evidence>
<name>A0AA49JI35_9BACT</name>
<keyword evidence="8 9" id="KW-0472">Membrane</keyword>
<feature type="transmembrane region" description="Helical" evidence="9">
    <location>
        <begin position="40"/>
        <end position="61"/>
    </location>
</feature>
<evidence type="ECO:0000256" key="3">
    <source>
        <dbReference type="ARBA" id="ARBA00005840"/>
    </source>
</evidence>
<feature type="transmembrane region" description="Helical" evidence="9">
    <location>
        <begin position="73"/>
        <end position="99"/>
    </location>
</feature>